<name>A0A139IHC7_9PEZI</name>
<gene>
    <name evidence="14" type="ORF">AC579_101</name>
</gene>
<sequence>MPHSTRGSADSSASTRSPEHVDVMPQKSSSQVGLALVSNAHTPQPLNLKRERSSLPGGDAYASLVGKTDFDEFLQKHLGDKDSMIAAYNNSSQQRKQHYEEQFQYKDNVQGGVRERVQRESPVIAELRTNVIIKDEFTLVTDLSYHIAARYTRPDSAIMVKVDHSACLAMGGTFDPCYILTVSTLPAQMGPTMNKRNAALMQSFMADILSVPPERGIVKFLAIPEECFATNGTTIAGEIEKQEKQQSGASDSTIRRAITSTGRKSIPSFKKSFEARHGESKATTGTDSKAASGKGRGNATGDSRETTPPAALSPVGVFELPAGDAEKKRPVTSHAHSSSIGSNGLRMNGVSSNELSPKRSGTPKSRPRTLSSSSIQQQIKDSATALASAPPPPAVILSSVSSPKRDRPPSFLKVDPAASARPTTSRHRPSTASPEHRGRARDGTVDSAVEGPVAGEKKIPEKKDVNEQNAKDKQGKKDPAANTAKRRSTITATPKIPDPPPTPSINDDRKSTKSMKIGKRKSFLAAFRRSTATPAAG</sequence>
<feature type="region of interest" description="Disordered" evidence="13">
    <location>
        <begin position="241"/>
        <end position="537"/>
    </location>
</feature>
<dbReference type="InterPro" id="IPR014347">
    <property type="entry name" value="Tautomerase/MIF_sf"/>
</dbReference>
<feature type="region of interest" description="Disordered" evidence="13">
    <location>
        <begin position="1"/>
        <end position="32"/>
    </location>
</feature>
<reference evidence="14 15" key="1">
    <citation type="submission" date="2015-07" db="EMBL/GenBank/DDBJ databases">
        <title>Comparative genomics of the Sigatoka disease complex on banana suggests a link between parallel evolutionary changes in Pseudocercospora fijiensis and Pseudocercospora eumusae and increased virulence on the banana host.</title>
        <authorList>
            <person name="Chang T.-C."/>
            <person name="Salvucci A."/>
            <person name="Crous P.W."/>
            <person name="Stergiopoulos I."/>
        </authorList>
    </citation>
    <scope>NUCLEOTIDE SEQUENCE [LARGE SCALE GENOMIC DNA]</scope>
    <source>
        <strain evidence="14 15">CBS 116634</strain>
    </source>
</reference>
<evidence type="ECO:0000256" key="13">
    <source>
        <dbReference type="SAM" id="MobiDB-lite"/>
    </source>
</evidence>
<evidence type="ECO:0000256" key="5">
    <source>
        <dbReference type="ARBA" id="ARBA00023235"/>
    </source>
</evidence>
<evidence type="ECO:0000256" key="4">
    <source>
        <dbReference type="ARBA" id="ARBA00022525"/>
    </source>
</evidence>
<comment type="subcellular location">
    <subcellularLocation>
        <location evidence="1">Secreted</location>
    </subcellularLocation>
</comment>
<dbReference type="Gene3D" id="3.30.429.10">
    <property type="entry name" value="Macrophage Migration Inhibitory Factor"/>
    <property type="match status" value="1"/>
</dbReference>
<comment type="caution">
    <text evidence="14">The sequence shown here is derived from an EMBL/GenBank/DDBJ whole genome shotgun (WGS) entry which is preliminary data.</text>
</comment>
<organism evidence="14 15">
    <name type="scientific">Pseudocercospora musae</name>
    <dbReference type="NCBI Taxonomy" id="113226"/>
    <lineage>
        <taxon>Eukaryota</taxon>
        <taxon>Fungi</taxon>
        <taxon>Dikarya</taxon>
        <taxon>Ascomycota</taxon>
        <taxon>Pezizomycotina</taxon>
        <taxon>Dothideomycetes</taxon>
        <taxon>Dothideomycetidae</taxon>
        <taxon>Mycosphaerellales</taxon>
        <taxon>Mycosphaerellaceae</taxon>
        <taxon>Pseudocercospora</taxon>
    </lineage>
</organism>
<dbReference type="Pfam" id="PF01187">
    <property type="entry name" value="MIF"/>
    <property type="match status" value="1"/>
</dbReference>
<evidence type="ECO:0000256" key="8">
    <source>
        <dbReference type="ARBA" id="ARBA00038932"/>
    </source>
</evidence>
<comment type="catalytic activity">
    <reaction evidence="6">
        <text>3-phenylpyruvate = enol-phenylpyruvate</text>
        <dbReference type="Rhea" id="RHEA:17097"/>
        <dbReference type="ChEBI" id="CHEBI:16815"/>
        <dbReference type="ChEBI" id="CHEBI:18005"/>
        <dbReference type="EC" id="5.3.2.1"/>
    </reaction>
</comment>
<evidence type="ECO:0000256" key="11">
    <source>
        <dbReference type="ARBA" id="ARBA00041912"/>
    </source>
</evidence>
<feature type="compositionally biased region" description="Polar residues" evidence="13">
    <location>
        <begin position="245"/>
        <end position="263"/>
    </location>
</feature>
<evidence type="ECO:0000256" key="9">
    <source>
        <dbReference type="ARBA" id="ARBA00039086"/>
    </source>
</evidence>
<keyword evidence="3" id="KW-0202">Cytokine</keyword>
<dbReference type="AlphaFoldDB" id="A0A139IHC7"/>
<feature type="compositionally biased region" description="Polar residues" evidence="13">
    <location>
        <begin position="1"/>
        <end position="16"/>
    </location>
</feature>
<dbReference type="GO" id="GO:0050178">
    <property type="term" value="F:phenylpyruvate tautomerase activity"/>
    <property type="evidence" value="ECO:0007669"/>
    <property type="project" value="UniProtKB-EC"/>
</dbReference>
<dbReference type="EC" id="5.3.2.1" evidence="9"/>
<keyword evidence="4" id="KW-0964">Secreted</keyword>
<feature type="compositionally biased region" description="Low complexity" evidence="13">
    <location>
        <begin position="371"/>
        <end position="388"/>
    </location>
</feature>
<dbReference type="Proteomes" id="UP000073492">
    <property type="component" value="Unassembled WGS sequence"/>
</dbReference>
<comment type="similarity">
    <text evidence="2">Belongs to the MIF family.</text>
</comment>
<dbReference type="STRING" id="113226.A0A139IHC7"/>
<feature type="compositionally biased region" description="Basic and acidic residues" evidence="13">
    <location>
        <begin position="434"/>
        <end position="444"/>
    </location>
</feature>
<evidence type="ECO:0000256" key="6">
    <source>
        <dbReference type="ARBA" id="ARBA00036735"/>
    </source>
</evidence>
<protein>
    <recommendedName>
        <fullName evidence="12">L-dopachrome isomerase</fullName>
        <ecNumber evidence="9">5.3.2.1</ecNumber>
        <ecNumber evidence="8">5.3.3.12</ecNumber>
    </recommendedName>
    <alternativeName>
        <fullName evidence="10">L-dopachrome tautomerase</fullName>
    </alternativeName>
    <alternativeName>
        <fullName evidence="11">Phenylpyruvate tautomerase</fullName>
    </alternativeName>
</protein>
<dbReference type="OrthoDB" id="255819at2759"/>
<evidence type="ECO:0000256" key="2">
    <source>
        <dbReference type="ARBA" id="ARBA00005851"/>
    </source>
</evidence>
<dbReference type="EMBL" id="LFZO01000093">
    <property type="protein sequence ID" value="KXT14141.1"/>
    <property type="molecule type" value="Genomic_DNA"/>
</dbReference>
<evidence type="ECO:0000313" key="15">
    <source>
        <dbReference type="Proteomes" id="UP000073492"/>
    </source>
</evidence>
<dbReference type="GO" id="GO:0005576">
    <property type="term" value="C:extracellular region"/>
    <property type="evidence" value="ECO:0007669"/>
    <property type="project" value="UniProtKB-SubCell"/>
</dbReference>
<dbReference type="PANTHER" id="PTHR11954">
    <property type="entry name" value="D-DOPACHROME DECARBOXYLASE"/>
    <property type="match status" value="1"/>
</dbReference>
<evidence type="ECO:0000256" key="3">
    <source>
        <dbReference type="ARBA" id="ARBA00022514"/>
    </source>
</evidence>
<dbReference type="PANTHER" id="PTHR11954:SF6">
    <property type="entry name" value="MACROPHAGE MIGRATION INHIBITORY FACTOR"/>
    <property type="match status" value="1"/>
</dbReference>
<feature type="compositionally biased region" description="Basic and acidic residues" evidence="13">
    <location>
        <begin position="271"/>
        <end position="280"/>
    </location>
</feature>
<proteinExistence type="inferred from homology"/>
<comment type="catalytic activity">
    <reaction evidence="7">
        <text>L-dopachrome = 5,6-dihydroxyindole-2-carboxylate</text>
        <dbReference type="Rhea" id="RHEA:13041"/>
        <dbReference type="ChEBI" id="CHEBI:16875"/>
        <dbReference type="ChEBI" id="CHEBI:57509"/>
        <dbReference type="EC" id="5.3.3.12"/>
    </reaction>
</comment>
<evidence type="ECO:0000256" key="7">
    <source>
        <dbReference type="ARBA" id="ARBA00036823"/>
    </source>
</evidence>
<feature type="compositionally biased region" description="Basic residues" evidence="13">
    <location>
        <begin position="512"/>
        <end position="522"/>
    </location>
</feature>
<dbReference type="GO" id="GO:0004167">
    <property type="term" value="F:dopachrome isomerase activity"/>
    <property type="evidence" value="ECO:0007669"/>
    <property type="project" value="UniProtKB-EC"/>
</dbReference>
<dbReference type="SUPFAM" id="SSF55331">
    <property type="entry name" value="Tautomerase/MIF"/>
    <property type="match status" value="1"/>
</dbReference>
<accession>A0A139IHC7</accession>
<feature type="compositionally biased region" description="Basic and acidic residues" evidence="13">
    <location>
        <begin position="455"/>
        <end position="479"/>
    </location>
</feature>
<evidence type="ECO:0000256" key="10">
    <source>
        <dbReference type="ARBA" id="ARBA00041631"/>
    </source>
</evidence>
<evidence type="ECO:0000256" key="12">
    <source>
        <dbReference type="ARBA" id="ARBA00042730"/>
    </source>
</evidence>
<keyword evidence="15" id="KW-1185">Reference proteome</keyword>
<dbReference type="InterPro" id="IPR001398">
    <property type="entry name" value="Macrophage_inhib_fac"/>
</dbReference>
<dbReference type="EC" id="5.3.3.12" evidence="8"/>
<evidence type="ECO:0000256" key="1">
    <source>
        <dbReference type="ARBA" id="ARBA00004613"/>
    </source>
</evidence>
<evidence type="ECO:0000313" key="14">
    <source>
        <dbReference type="EMBL" id="KXT14141.1"/>
    </source>
</evidence>
<keyword evidence="5" id="KW-0413">Isomerase</keyword>